<keyword evidence="2" id="KW-1185">Reference proteome</keyword>
<organism evidence="1 2">
    <name type="scientific">Trapa incisa</name>
    <dbReference type="NCBI Taxonomy" id="236973"/>
    <lineage>
        <taxon>Eukaryota</taxon>
        <taxon>Viridiplantae</taxon>
        <taxon>Streptophyta</taxon>
        <taxon>Embryophyta</taxon>
        <taxon>Tracheophyta</taxon>
        <taxon>Spermatophyta</taxon>
        <taxon>Magnoliopsida</taxon>
        <taxon>eudicotyledons</taxon>
        <taxon>Gunneridae</taxon>
        <taxon>Pentapetalae</taxon>
        <taxon>rosids</taxon>
        <taxon>malvids</taxon>
        <taxon>Myrtales</taxon>
        <taxon>Lythraceae</taxon>
        <taxon>Trapa</taxon>
    </lineage>
</organism>
<evidence type="ECO:0000313" key="1">
    <source>
        <dbReference type="EMBL" id="KAK4780182.1"/>
    </source>
</evidence>
<dbReference type="EMBL" id="JAXIOK010000001">
    <property type="protein sequence ID" value="KAK4780182.1"/>
    <property type="molecule type" value="Genomic_DNA"/>
</dbReference>
<comment type="caution">
    <text evidence="1">The sequence shown here is derived from an EMBL/GenBank/DDBJ whole genome shotgun (WGS) entry which is preliminary data.</text>
</comment>
<proteinExistence type="predicted"/>
<evidence type="ECO:0000313" key="2">
    <source>
        <dbReference type="Proteomes" id="UP001345219"/>
    </source>
</evidence>
<gene>
    <name evidence="1" type="ORF">SAY87_016288</name>
</gene>
<dbReference type="Proteomes" id="UP001345219">
    <property type="component" value="Chromosome 13"/>
</dbReference>
<sequence length="103" mass="11692">MAQGDRVLTLRERIKATPDGVADAAKQNEGCSTSTSHRNIKFDPSGDEINMPFHLLIQTFSNYNLMLCCYLLLLPSADGRFYDGIFFFWQTEEMALLLIQKPT</sequence>
<accession>A0AAN7QVB0</accession>
<protein>
    <submittedName>
        <fullName evidence="1">Uncharacterized protein</fullName>
    </submittedName>
</protein>
<dbReference type="AlphaFoldDB" id="A0AAN7QVB0"/>
<reference evidence="1 2" key="1">
    <citation type="journal article" date="2023" name="Hortic Res">
        <title>Pangenome of water caltrop reveals structural variations and asymmetric subgenome divergence after allopolyploidization.</title>
        <authorList>
            <person name="Zhang X."/>
            <person name="Chen Y."/>
            <person name="Wang L."/>
            <person name="Yuan Y."/>
            <person name="Fang M."/>
            <person name="Shi L."/>
            <person name="Lu R."/>
            <person name="Comes H.P."/>
            <person name="Ma Y."/>
            <person name="Chen Y."/>
            <person name="Huang G."/>
            <person name="Zhou Y."/>
            <person name="Zheng Z."/>
            <person name="Qiu Y."/>
        </authorList>
    </citation>
    <scope>NUCLEOTIDE SEQUENCE [LARGE SCALE GENOMIC DNA]</scope>
    <source>
        <tissue evidence="1">Roots</tissue>
    </source>
</reference>
<name>A0AAN7QVB0_9MYRT</name>